<feature type="transmembrane region" description="Helical" evidence="2">
    <location>
        <begin position="73"/>
        <end position="92"/>
    </location>
</feature>
<evidence type="ECO:0000259" key="3">
    <source>
        <dbReference type="Pfam" id="PF20151"/>
    </source>
</evidence>
<keyword evidence="2" id="KW-1133">Transmembrane helix</keyword>
<keyword evidence="5" id="KW-1185">Reference proteome</keyword>
<feature type="transmembrane region" description="Helical" evidence="2">
    <location>
        <begin position="104"/>
        <end position="125"/>
    </location>
</feature>
<evidence type="ECO:0000256" key="1">
    <source>
        <dbReference type="SAM" id="MobiDB-lite"/>
    </source>
</evidence>
<organism evidence="4 5">
    <name type="scientific">Ephemerocybe angulata</name>
    <dbReference type="NCBI Taxonomy" id="980116"/>
    <lineage>
        <taxon>Eukaryota</taxon>
        <taxon>Fungi</taxon>
        <taxon>Dikarya</taxon>
        <taxon>Basidiomycota</taxon>
        <taxon>Agaricomycotina</taxon>
        <taxon>Agaricomycetes</taxon>
        <taxon>Agaricomycetidae</taxon>
        <taxon>Agaricales</taxon>
        <taxon>Agaricineae</taxon>
        <taxon>Psathyrellaceae</taxon>
        <taxon>Ephemerocybe</taxon>
    </lineage>
</organism>
<feature type="domain" description="DUF6533" evidence="3">
    <location>
        <begin position="41"/>
        <end position="82"/>
    </location>
</feature>
<dbReference type="AlphaFoldDB" id="A0A8H5CJ21"/>
<accession>A0A8H5CJ21</accession>
<feature type="transmembrane region" description="Helical" evidence="2">
    <location>
        <begin position="253"/>
        <end position="274"/>
    </location>
</feature>
<feature type="transmembrane region" description="Helical" evidence="2">
    <location>
        <begin position="229"/>
        <end position="247"/>
    </location>
</feature>
<evidence type="ECO:0000256" key="2">
    <source>
        <dbReference type="SAM" id="Phobius"/>
    </source>
</evidence>
<dbReference type="EMBL" id="JAACJK010000001">
    <property type="protein sequence ID" value="KAF5341723.1"/>
    <property type="molecule type" value="Genomic_DNA"/>
</dbReference>
<evidence type="ECO:0000313" key="4">
    <source>
        <dbReference type="EMBL" id="KAF5341723.1"/>
    </source>
</evidence>
<dbReference type="OrthoDB" id="3353364at2759"/>
<feature type="compositionally biased region" description="Basic and acidic residues" evidence="1">
    <location>
        <begin position="335"/>
        <end position="348"/>
    </location>
</feature>
<dbReference type="Proteomes" id="UP000541558">
    <property type="component" value="Unassembled WGS sequence"/>
</dbReference>
<sequence length="361" mass="40093">MSGIPGVNRAAAESIALGNEQVISQLVTGLGLIHVLQVYTASMVSVAVWDWLTCLKMEWDYIWTKEWSIIKGLYIWTRYYSLVAFAINLWLFHSNFSQEECKTLYHLIAATCMWATLGSEAILAVRTYAFLGKQRWLGALLAAMLLGEMAFLLYVSIAGVGQISPIPIGDAKGPCTASDKPGHHVVSGFWLAPVAFDLICTFLTLWKALKLQRLVKSSRVVKIFIREGLGYFLCVCAVNVLNAAFMFQSNPNLQNINCFLALILSQVLCCRLVLNLRGSQEPEKNLSSSDQQSFKPSARSGVSFPLRKYRDPAATDFSQNDIYDGVKVQVNIERHDNEDRRSSTEIQHKASPSALQGGQAV</sequence>
<keyword evidence="2" id="KW-0812">Transmembrane</keyword>
<feature type="transmembrane region" description="Helical" evidence="2">
    <location>
        <begin position="137"/>
        <end position="157"/>
    </location>
</feature>
<dbReference type="Pfam" id="PF20151">
    <property type="entry name" value="DUF6533"/>
    <property type="match status" value="1"/>
</dbReference>
<feature type="transmembrane region" description="Helical" evidence="2">
    <location>
        <begin position="189"/>
        <end position="209"/>
    </location>
</feature>
<reference evidence="4 5" key="1">
    <citation type="journal article" date="2020" name="ISME J.">
        <title>Uncovering the hidden diversity of litter-decomposition mechanisms in mushroom-forming fungi.</title>
        <authorList>
            <person name="Floudas D."/>
            <person name="Bentzer J."/>
            <person name="Ahren D."/>
            <person name="Johansson T."/>
            <person name="Persson P."/>
            <person name="Tunlid A."/>
        </authorList>
    </citation>
    <scope>NUCLEOTIDE SEQUENCE [LARGE SCALE GENOMIC DNA]</scope>
    <source>
        <strain evidence="4 5">CBS 175.51</strain>
    </source>
</reference>
<gene>
    <name evidence="4" type="ORF">D9611_002124</name>
</gene>
<keyword evidence="2" id="KW-0472">Membrane</keyword>
<evidence type="ECO:0000313" key="5">
    <source>
        <dbReference type="Proteomes" id="UP000541558"/>
    </source>
</evidence>
<protein>
    <recommendedName>
        <fullName evidence="3">DUF6533 domain-containing protein</fullName>
    </recommendedName>
</protein>
<dbReference type="InterPro" id="IPR045340">
    <property type="entry name" value="DUF6533"/>
</dbReference>
<feature type="region of interest" description="Disordered" evidence="1">
    <location>
        <begin position="335"/>
        <end position="361"/>
    </location>
</feature>
<feature type="transmembrane region" description="Helical" evidence="2">
    <location>
        <begin position="32"/>
        <end position="52"/>
    </location>
</feature>
<comment type="caution">
    <text evidence="4">The sequence shown here is derived from an EMBL/GenBank/DDBJ whole genome shotgun (WGS) entry which is preliminary data.</text>
</comment>
<name>A0A8H5CJ21_9AGAR</name>
<proteinExistence type="predicted"/>